<name>A0ABZ3CAH6_9ACTN</name>
<keyword evidence="2" id="KW-1133">Transmembrane helix</keyword>
<organism evidence="3 4">
    <name type="scientific">Propioniciclava soli</name>
    <dbReference type="NCBI Taxonomy" id="2775081"/>
    <lineage>
        <taxon>Bacteria</taxon>
        <taxon>Bacillati</taxon>
        <taxon>Actinomycetota</taxon>
        <taxon>Actinomycetes</taxon>
        <taxon>Propionibacteriales</taxon>
        <taxon>Propionibacteriaceae</taxon>
        <taxon>Propioniciclava</taxon>
    </lineage>
</organism>
<dbReference type="EMBL" id="CP115965">
    <property type="protein sequence ID" value="WZW99179.1"/>
    <property type="molecule type" value="Genomic_DNA"/>
</dbReference>
<feature type="compositionally biased region" description="Low complexity" evidence="1">
    <location>
        <begin position="218"/>
        <end position="229"/>
    </location>
</feature>
<proteinExistence type="predicted"/>
<feature type="transmembrane region" description="Helical" evidence="2">
    <location>
        <begin position="6"/>
        <end position="24"/>
    </location>
</feature>
<protein>
    <submittedName>
        <fullName evidence="3">Uncharacterized protein</fullName>
    </submittedName>
</protein>
<feature type="compositionally biased region" description="Basic and acidic residues" evidence="1">
    <location>
        <begin position="240"/>
        <end position="249"/>
    </location>
</feature>
<keyword evidence="4" id="KW-1185">Reference proteome</keyword>
<keyword evidence="2" id="KW-0472">Membrane</keyword>
<feature type="region of interest" description="Disordered" evidence="1">
    <location>
        <begin position="218"/>
        <end position="249"/>
    </location>
</feature>
<feature type="transmembrane region" description="Helical" evidence="2">
    <location>
        <begin position="116"/>
        <end position="134"/>
    </location>
</feature>
<evidence type="ECO:0000313" key="3">
    <source>
        <dbReference type="EMBL" id="WZW99179.1"/>
    </source>
</evidence>
<keyword evidence="2" id="KW-0812">Transmembrane</keyword>
<gene>
    <name evidence="3" type="ORF">PCC79_02970</name>
</gene>
<evidence type="ECO:0000313" key="4">
    <source>
        <dbReference type="Proteomes" id="UP001434337"/>
    </source>
</evidence>
<feature type="transmembrane region" description="Helical" evidence="2">
    <location>
        <begin position="91"/>
        <end position="110"/>
    </location>
</feature>
<accession>A0ABZ3CAH6</accession>
<evidence type="ECO:0000256" key="2">
    <source>
        <dbReference type="SAM" id="Phobius"/>
    </source>
</evidence>
<reference evidence="3 4" key="1">
    <citation type="journal article" date="2023" name="Environ Microbiome">
        <title>A coral-associated actinobacterium mitigates coral bleaching under heat stress.</title>
        <authorList>
            <person name="Li J."/>
            <person name="Zou Y."/>
            <person name="Li Q."/>
            <person name="Zhang J."/>
            <person name="Bourne D.G."/>
            <person name="Lyu Y."/>
            <person name="Liu C."/>
            <person name="Zhang S."/>
        </authorList>
    </citation>
    <scope>NUCLEOTIDE SEQUENCE [LARGE SCALE GENOMIC DNA]</scope>
    <source>
        <strain evidence="3 4">SCSIO 13291</strain>
    </source>
</reference>
<evidence type="ECO:0000256" key="1">
    <source>
        <dbReference type="SAM" id="MobiDB-lite"/>
    </source>
</evidence>
<dbReference type="Proteomes" id="UP001434337">
    <property type="component" value="Chromosome"/>
</dbReference>
<dbReference type="RefSeq" id="WP_342372950.1">
    <property type="nucleotide sequence ID" value="NZ_CP115965.1"/>
</dbReference>
<sequence>MGVEGLVFGFVAAFWLIYLIPLFLNRRDNGLMDEVEPGDPFTGTVTIVRRGTPLDSAEDANAVVSTPLNRRAALRELAAIDAGAARRRRRVLTFLVLATLTVVAFAAFGLTAWWGVLVPVALVVAFLGVARFSARAMRRDLDRRARIIRGADAEEDTIALVLTDEAPDADDASVELSVPVESTGSLWDPVPITAPTYVSRPLAPRTVRTIDLSMPAPTTAALPVTADLPSDAPAEDTREEADLRRAVGE</sequence>